<gene>
    <name evidence="2" type="ORF">Cni_G13226</name>
</gene>
<reference evidence="2 3" key="1">
    <citation type="submission" date="2023-10" db="EMBL/GenBank/DDBJ databases">
        <title>Chromosome-scale genome assembly provides insights into flower coloration mechanisms of Canna indica.</title>
        <authorList>
            <person name="Li C."/>
        </authorList>
    </citation>
    <scope>NUCLEOTIDE SEQUENCE [LARGE SCALE GENOMIC DNA]</scope>
    <source>
        <tissue evidence="2">Flower</tissue>
    </source>
</reference>
<evidence type="ECO:0000256" key="1">
    <source>
        <dbReference type="SAM" id="MobiDB-lite"/>
    </source>
</evidence>
<dbReference type="Proteomes" id="UP001327560">
    <property type="component" value="Chromosome 4"/>
</dbReference>
<feature type="region of interest" description="Disordered" evidence="1">
    <location>
        <begin position="194"/>
        <end position="216"/>
    </location>
</feature>
<accession>A0AAQ3KBF5</accession>
<feature type="region of interest" description="Disordered" evidence="1">
    <location>
        <begin position="123"/>
        <end position="148"/>
    </location>
</feature>
<evidence type="ECO:0000313" key="2">
    <source>
        <dbReference type="EMBL" id="WOL04505.1"/>
    </source>
</evidence>
<keyword evidence="3" id="KW-1185">Reference proteome</keyword>
<dbReference type="AlphaFoldDB" id="A0AAQ3KBF5"/>
<protein>
    <submittedName>
        <fullName evidence="2">Flocculation protein FLO11</fullName>
    </submittedName>
</protein>
<organism evidence="2 3">
    <name type="scientific">Canna indica</name>
    <name type="common">Indian-shot</name>
    <dbReference type="NCBI Taxonomy" id="4628"/>
    <lineage>
        <taxon>Eukaryota</taxon>
        <taxon>Viridiplantae</taxon>
        <taxon>Streptophyta</taxon>
        <taxon>Embryophyta</taxon>
        <taxon>Tracheophyta</taxon>
        <taxon>Spermatophyta</taxon>
        <taxon>Magnoliopsida</taxon>
        <taxon>Liliopsida</taxon>
        <taxon>Zingiberales</taxon>
        <taxon>Cannaceae</taxon>
        <taxon>Canna</taxon>
    </lineage>
</organism>
<sequence>MGSCVSKCYTTPTNDSSVMQDKLVISESPPLTNSLSCDIPGKQTTSSSSCSLLSASSPAVSSSNSSSSLSSSSATISSFLLSFSRAKFTPKESPCIVVLDPQKLGGVQPKPVKPSVQTLQPAYPRKQSMARISDQSFASKRARSSSPTTVTILKNSRTVNSSAVVLPCRKLTSSSTLESPRSSQLGKQRHEVGMTGDLVPPRSTARKQRMQSWSPYSTSISSIKETSLHHIHQAQAESREIASRLALIDDLRNPLICMECFIFL</sequence>
<evidence type="ECO:0000313" key="3">
    <source>
        <dbReference type="Proteomes" id="UP001327560"/>
    </source>
</evidence>
<dbReference type="EMBL" id="CP136893">
    <property type="protein sequence ID" value="WOL04505.1"/>
    <property type="molecule type" value="Genomic_DNA"/>
</dbReference>
<name>A0AAQ3KBF5_9LILI</name>
<feature type="compositionally biased region" description="Polar residues" evidence="1">
    <location>
        <begin position="133"/>
        <end position="148"/>
    </location>
</feature>
<proteinExistence type="predicted"/>